<proteinExistence type="predicted"/>
<keyword evidence="4" id="KW-0732">Signal</keyword>
<evidence type="ECO:0000313" key="12">
    <source>
        <dbReference type="EMBL" id="KAK0141466.1"/>
    </source>
</evidence>
<keyword evidence="2" id="KW-1003">Cell membrane</keyword>
<dbReference type="Pfam" id="PF23620">
    <property type="entry name" value="KIAA0319"/>
    <property type="match status" value="1"/>
</dbReference>
<dbReference type="AlphaFoldDB" id="A0AA47NWM8"/>
<evidence type="ECO:0000256" key="6">
    <source>
        <dbReference type="ARBA" id="ARBA00022989"/>
    </source>
</evidence>
<dbReference type="GO" id="GO:0031410">
    <property type="term" value="C:cytoplasmic vesicle"/>
    <property type="evidence" value="ECO:0007669"/>
    <property type="project" value="TreeGrafter"/>
</dbReference>
<feature type="region of interest" description="Disordered" evidence="9">
    <location>
        <begin position="347"/>
        <end position="366"/>
    </location>
</feature>
<dbReference type="SUPFAM" id="SSF49299">
    <property type="entry name" value="PKD domain"/>
    <property type="match status" value="3"/>
</dbReference>
<dbReference type="InterPro" id="IPR035986">
    <property type="entry name" value="PKD_dom_sf"/>
</dbReference>
<dbReference type="InterPro" id="IPR011106">
    <property type="entry name" value="MANSC_N"/>
</dbReference>
<dbReference type="Pfam" id="PF22352">
    <property type="entry name" value="K319L-like_PKD"/>
    <property type="match status" value="3"/>
</dbReference>
<feature type="region of interest" description="Disordered" evidence="9">
    <location>
        <begin position="86"/>
        <end position="110"/>
    </location>
</feature>
<protein>
    <submittedName>
        <fullName evidence="12">Dyslexia-associated protein KIAA0319</fullName>
    </submittedName>
</protein>
<evidence type="ECO:0000256" key="4">
    <source>
        <dbReference type="ARBA" id="ARBA00022729"/>
    </source>
</evidence>
<dbReference type="FunFam" id="2.60.40.10:FF:000061">
    <property type="entry name" value="Dyslexia-associated protein KIAA0319 homolog"/>
    <property type="match status" value="1"/>
</dbReference>
<name>A0AA47NWM8_MERPO</name>
<keyword evidence="8" id="KW-0325">Glycoprotein</keyword>
<comment type="subcellular location">
    <subcellularLocation>
        <location evidence="1">Cell membrane</location>
    </subcellularLocation>
</comment>
<evidence type="ECO:0000256" key="5">
    <source>
        <dbReference type="ARBA" id="ARBA00022737"/>
    </source>
</evidence>
<comment type="caution">
    <text evidence="12">The sequence shown here is derived from an EMBL/GenBank/DDBJ whole genome shotgun (WGS) entry which is preliminary data.</text>
</comment>
<feature type="compositionally biased region" description="Polar residues" evidence="9">
    <location>
        <begin position="450"/>
        <end position="478"/>
    </location>
</feature>
<keyword evidence="6 10" id="KW-1133">Transmembrane helix</keyword>
<dbReference type="GO" id="GO:0001764">
    <property type="term" value="P:neuron migration"/>
    <property type="evidence" value="ECO:0007669"/>
    <property type="project" value="TreeGrafter"/>
</dbReference>
<keyword evidence="5" id="KW-0677">Repeat</keyword>
<dbReference type="InterPro" id="IPR013783">
    <property type="entry name" value="Ig-like_fold"/>
</dbReference>
<evidence type="ECO:0000259" key="11">
    <source>
        <dbReference type="PROSITE" id="PS50986"/>
    </source>
</evidence>
<keyword evidence="3 10" id="KW-0812">Transmembrane</keyword>
<evidence type="ECO:0000256" key="10">
    <source>
        <dbReference type="SAM" id="Phobius"/>
    </source>
</evidence>
<feature type="region of interest" description="Disordered" evidence="9">
    <location>
        <begin position="596"/>
        <end position="633"/>
    </location>
</feature>
<reference evidence="12" key="1">
    <citation type="journal article" date="2023" name="Front. Mar. Sci.">
        <title>A new Merluccius polli reference genome to investigate the effects of global change in West African waters.</title>
        <authorList>
            <person name="Mateo J.L."/>
            <person name="Blanco-Fernandez C."/>
            <person name="Garcia-Vazquez E."/>
            <person name="Machado-Schiaffino G."/>
        </authorList>
    </citation>
    <scope>NUCLEOTIDE SEQUENCE</scope>
    <source>
        <strain evidence="12">C29</strain>
        <tissue evidence="12">Fin</tissue>
    </source>
</reference>
<feature type="compositionally biased region" description="Low complexity" evidence="9">
    <location>
        <begin position="86"/>
        <end position="95"/>
    </location>
</feature>
<feature type="domain" description="MANSC" evidence="11">
    <location>
        <begin position="239"/>
        <end position="325"/>
    </location>
</feature>
<dbReference type="GO" id="GO:0005886">
    <property type="term" value="C:plasma membrane"/>
    <property type="evidence" value="ECO:0007669"/>
    <property type="project" value="UniProtKB-SubCell"/>
</dbReference>
<dbReference type="InterPro" id="IPR029865">
    <property type="entry name" value="KIAA0319-like"/>
</dbReference>
<dbReference type="InterPro" id="IPR013980">
    <property type="entry name" value="MANSC_dom"/>
</dbReference>
<sequence>MVFNGWRAQTDRFSNSAIAQYRSGSGDLTLRESRWTVGLRSGAEEKEGLTDDDVARGGPLPRTCSQRTFITTRGLRARARRRRSARALCVRSSSTSGGGGGSRRLNTAKRSRGVRGAAVWVRGGTACGSASAVPPCGSAVPPRTHTAAPLGVRGAAVWVRGGTARRPRCRRVGPRRHREASAVPPCGSAAGAVQQLGAEAEKRREGGPPFSVFISPAEHYHNMWGHEVVTMTPSALLLWVLLQSVGETSQCRQGATFSEAVLSTALSGSSILWVPGVTSLAHCLVSCCDLPRCDLAWLFQRRCYILNCQQGETCRPQDRPGADSYLAFVRRGPPLMRGSLIRGEPYRGRWKSSSSSEVSEAPGDVEALRDLAVLEGEERPRDGGGGGRDLETGLLSHWPEEESEGKGEWPVMESSLAVNGSSGGPSSSGALRGQLREPSPTFHPAENREASPSTTSVRPSPWKPTTRSTQQSHIRTSLPTEATPQLSVTTFIGIVLLISVSAVKQSPHAVVDPPSQVLSSPVREVVLNASQSEGDGLLSCEWEQISGPPVHLGRSADTWSLYLAHLETGNYTFRVTVTDSAGSSDSTAATVLVVPTDTSQPTAETPFSAQPSTSDPTNPLPPRHDDDLTVTSPTPIAPQMIATTVMVQVPVSLEEGAMNRGPVAVVGPDRKLVLPVSSFTLDGSDSHDDQAVVHYHWNATSGPPGLKMEGVDRAVATATGLRVGRYTFRLTVSDQQGATDSAVLTVRVEEDRVLPPIAHASGSHTLTLPNNSLVLRGSVTDGDQTQVHFLWVRDSQSPAAGDVLYGSQTQASLHLSNLVEGTYLFQLRVTDAQGRGSVATATVEVRPDPVAREEVDVEVLVGVSQVSVAQRDTVIRQLAALLHVLDNNIQLHILPGHSHLSAVLRLSVRGPEGPLPGSKLVQVLRNQLLREKTDYLLFRVLRVDTVFCLLRCSGRGQCDPITKECVCDPFWTENLIRRYFGDRERNCEWRVLYVVMSSFLALILVLMISWSLLCCCRRRKRSTVRKKTKYTILDDMDDQERVELRPKHGIKHRSTEHASSLMMSESELDSEQDTQPRPARPQPGTSPGTGCRKQRKCLRLASQPRGQLLDHQDQDPLPTCSGLTRPQYTDLVRPGQ</sequence>
<dbReference type="SMART" id="SM00765">
    <property type="entry name" value="MANEC"/>
    <property type="match status" value="1"/>
</dbReference>
<dbReference type="PROSITE" id="PS50986">
    <property type="entry name" value="MANSC"/>
    <property type="match status" value="1"/>
</dbReference>
<evidence type="ECO:0000256" key="1">
    <source>
        <dbReference type="ARBA" id="ARBA00004236"/>
    </source>
</evidence>
<feature type="region of interest" description="Disordered" evidence="9">
    <location>
        <begin position="415"/>
        <end position="478"/>
    </location>
</feature>
<keyword evidence="7 10" id="KW-0472">Membrane</keyword>
<dbReference type="Proteomes" id="UP001174136">
    <property type="component" value="Unassembled WGS sequence"/>
</dbReference>
<keyword evidence="13" id="KW-1185">Reference proteome</keyword>
<dbReference type="PANTHER" id="PTHR46182">
    <property type="entry name" value="FI19480P1"/>
    <property type="match status" value="1"/>
</dbReference>
<dbReference type="InterPro" id="IPR022409">
    <property type="entry name" value="PKD/Chitinase_dom"/>
</dbReference>
<evidence type="ECO:0000256" key="3">
    <source>
        <dbReference type="ARBA" id="ARBA00022692"/>
    </source>
</evidence>
<dbReference type="Gene3D" id="2.60.40.10">
    <property type="entry name" value="Immunoglobulins"/>
    <property type="match status" value="3"/>
</dbReference>
<dbReference type="Pfam" id="PF23597">
    <property type="entry name" value="KIAA0319_N"/>
    <property type="match status" value="1"/>
</dbReference>
<gene>
    <name evidence="12" type="ORF">N1851_021435</name>
</gene>
<evidence type="ECO:0000256" key="7">
    <source>
        <dbReference type="ARBA" id="ARBA00023136"/>
    </source>
</evidence>
<dbReference type="EMBL" id="JAOPHQ010003833">
    <property type="protein sequence ID" value="KAK0141466.1"/>
    <property type="molecule type" value="Genomic_DNA"/>
</dbReference>
<evidence type="ECO:0000256" key="9">
    <source>
        <dbReference type="SAM" id="MobiDB-lite"/>
    </source>
</evidence>
<dbReference type="CDD" id="cd00146">
    <property type="entry name" value="PKD"/>
    <property type="match status" value="3"/>
</dbReference>
<feature type="compositionally biased region" description="Polar residues" evidence="9">
    <location>
        <begin position="596"/>
        <end position="617"/>
    </location>
</feature>
<accession>A0AA47NWM8</accession>
<dbReference type="SMART" id="SM00089">
    <property type="entry name" value="PKD"/>
    <property type="match status" value="3"/>
</dbReference>
<dbReference type="InterPro" id="IPR056502">
    <property type="entry name" value="KIAA0319-like_C"/>
</dbReference>
<dbReference type="PANTHER" id="PTHR46182:SF1">
    <property type="entry name" value="DYSLEXIA-ASSOCIATED PROTEIN KIAA0319"/>
    <property type="match status" value="1"/>
</dbReference>
<organism evidence="12 13">
    <name type="scientific">Merluccius polli</name>
    <name type="common">Benguela hake</name>
    <name type="synonym">Merluccius cadenati</name>
    <dbReference type="NCBI Taxonomy" id="89951"/>
    <lineage>
        <taxon>Eukaryota</taxon>
        <taxon>Metazoa</taxon>
        <taxon>Chordata</taxon>
        <taxon>Craniata</taxon>
        <taxon>Vertebrata</taxon>
        <taxon>Euteleostomi</taxon>
        <taxon>Actinopterygii</taxon>
        <taxon>Neopterygii</taxon>
        <taxon>Teleostei</taxon>
        <taxon>Neoteleostei</taxon>
        <taxon>Acanthomorphata</taxon>
        <taxon>Zeiogadaria</taxon>
        <taxon>Gadariae</taxon>
        <taxon>Gadiformes</taxon>
        <taxon>Gadoidei</taxon>
        <taxon>Merlucciidae</taxon>
        <taxon>Merluccius</taxon>
    </lineage>
</organism>
<evidence type="ECO:0000256" key="2">
    <source>
        <dbReference type="ARBA" id="ARBA00022475"/>
    </source>
</evidence>
<evidence type="ECO:0000256" key="8">
    <source>
        <dbReference type="ARBA" id="ARBA00023180"/>
    </source>
</evidence>
<feature type="region of interest" description="Disordered" evidence="9">
    <location>
        <begin position="1045"/>
        <end position="1136"/>
    </location>
</feature>
<feature type="transmembrane region" description="Helical" evidence="10">
    <location>
        <begin position="991"/>
        <end position="1016"/>
    </location>
</feature>
<evidence type="ECO:0000313" key="13">
    <source>
        <dbReference type="Proteomes" id="UP001174136"/>
    </source>
</evidence>